<comment type="caution">
    <text evidence="2">The sequence shown here is derived from an EMBL/GenBank/DDBJ whole genome shotgun (WGS) entry which is preliminary data.</text>
</comment>
<accession>A0A017TDX0</accession>
<dbReference type="AlphaFoldDB" id="A0A017TDX0"/>
<dbReference type="Gene3D" id="2.130.10.10">
    <property type="entry name" value="YVTN repeat-like/Quinoprotein amine dehydrogenase"/>
    <property type="match status" value="1"/>
</dbReference>
<dbReference type="InterPro" id="IPR002372">
    <property type="entry name" value="PQQ_rpt_dom"/>
</dbReference>
<sequence>MGSDLYDVHVERWTAAPLDEILTSAVNQGLSAELTRACVRRGGEGDVAIEIDLYIHQIHPDAPIGELTAAYMAMTLQAADHASRGPGSLPERMEAHFGGFDRINSHEFAPGLDDACFAFSLLARGVAEGSPDDYDSDDPDVVAPPEEWARVRVWLAEPLGRTLKGAHWRSRAWSGFTGKLWSNHFPPAGPLAHLGEPRTFTPFPSNAGKQAFISDITLSDDQLVSIDEDGGVVVSLDRESGEERWRKADLTEGRYGETVAFAPEGTRLYIAAAHGWLGSTNAQGEDLRRFPDGASLCRLKVGSDGSLFEIQVYHGGADGPTEPGKVWLRDGTTGARARLVAEHRVTPSKASDDAAIAYHAFAARTPMGASVTSAGDLVVWDREGERARAQLPAGQVVGLALSPDGAMAYATTHDARLLAWDVAQGRLAWEHLVKRRAHGIMPVAMSPDGSTLVLGDNDLGKLRFVDVGRRAEVLLMDALPGSPRYLNLAPSFTPRGDALCVPIDQKVVCLWPLS</sequence>
<evidence type="ECO:0000313" key="3">
    <source>
        <dbReference type="Proteomes" id="UP000019678"/>
    </source>
</evidence>
<dbReference type="SUPFAM" id="SSF50998">
    <property type="entry name" value="Quinoprotein alcohol dehydrogenase-like"/>
    <property type="match status" value="1"/>
</dbReference>
<dbReference type="Proteomes" id="UP000019678">
    <property type="component" value="Unassembled WGS sequence"/>
</dbReference>
<proteinExistence type="predicted"/>
<gene>
    <name evidence="2" type="ORF">CAP_1018</name>
</gene>
<dbReference type="EMBL" id="ASRX01000012">
    <property type="protein sequence ID" value="EYF07087.1"/>
    <property type="molecule type" value="Genomic_DNA"/>
</dbReference>
<keyword evidence="3" id="KW-1185">Reference proteome</keyword>
<evidence type="ECO:0000313" key="2">
    <source>
        <dbReference type="EMBL" id="EYF07087.1"/>
    </source>
</evidence>
<dbReference type="STRING" id="1192034.CAP_1018"/>
<protein>
    <recommendedName>
        <fullName evidence="1">Pyrrolo-quinoline quinone repeat domain-containing protein</fullName>
    </recommendedName>
</protein>
<dbReference type="InterPro" id="IPR011047">
    <property type="entry name" value="Quinoprotein_ADH-like_sf"/>
</dbReference>
<dbReference type="eggNOG" id="COG2319">
    <property type="taxonomic scope" value="Bacteria"/>
</dbReference>
<organism evidence="2 3">
    <name type="scientific">Chondromyces apiculatus DSM 436</name>
    <dbReference type="NCBI Taxonomy" id="1192034"/>
    <lineage>
        <taxon>Bacteria</taxon>
        <taxon>Pseudomonadati</taxon>
        <taxon>Myxococcota</taxon>
        <taxon>Polyangia</taxon>
        <taxon>Polyangiales</taxon>
        <taxon>Polyangiaceae</taxon>
        <taxon>Chondromyces</taxon>
    </lineage>
</organism>
<dbReference type="RefSeq" id="WP_044238603.1">
    <property type="nucleotide sequence ID" value="NZ_ASRX01000012.1"/>
</dbReference>
<feature type="domain" description="Pyrrolo-quinoline quinone repeat" evidence="1">
    <location>
        <begin position="370"/>
        <end position="466"/>
    </location>
</feature>
<name>A0A017TDX0_9BACT</name>
<evidence type="ECO:0000259" key="1">
    <source>
        <dbReference type="Pfam" id="PF13360"/>
    </source>
</evidence>
<reference evidence="2 3" key="1">
    <citation type="submission" date="2013-05" db="EMBL/GenBank/DDBJ databases">
        <title>Genome assembly of Chondromyces apiculatus DSM 436.</title>
        <authorList>
            <person name="Sharma G."/>
            <person name="Khatri I."/>
            <person name="Kaur C."/>
            <person name="Mayilraj S."/>
            <person name="Subramanian S."/>
        </authorList>
    </citation>
    <scope>NUCLEOTIDE SEQUENCE [LARGE SCALE GENOMIC DNA]</scope>
    <source>
        <strain evidence="2 3">DSM 436</strain>
    </source>
</reference>
<dbReference type="InterPro" id="IPR015943">
    <property type="entry name" value="WD40/YVTN_repeat-like_dom_sf"/>
</dbReference>
<dbReference type="Pfam" id="PF13360">
    <property type="entry name" value="PQQ_2"/>
    <property type="match status" value="1"/>
</dbReference>
<dbReference type="OrthoDB" id="9765809at2"/>